<sequence length="198" mass="23116">MPAALGLYYSIYLLIFIGIVPLLLMSVFSLLTFRNLMLIRRRVRPVTDGGKRNAPQIKVKQRDRQLISMLLAEVLVYILSTSLYPLYLFYTTITMNQSKNALRVSIETFLSFLSSTPTLYFNNASSFYIFLLTSRTFRQEMKHLLINYCLKYCFKDKFPNYLTARGRTVGDQTIARTIDHQMSVVRHEIDYTFNMGKQ</sequence>
<evidence type="ECO:0000256" key="3">
    <source>
        <dbReference type="ARBA" id="ARBA00023170"/>
    </source>
</evidence>
<evidence type="ECO:0000256" key="1">
    <source>
        <dbReference type="ARBA" id="ARBA00004141"/>
    </source>
</evidence>
<organism evidence="6 8">
    <name type="scientific">Didymodactylos carnosus</name>
    <dbReference type="NCBI Taxonomy" id="1234261"/>
    <lineage>
        <taxon>Eukaryota</taxon>
        <taxon>Metazoa</taxon>
        <taxon>Spiralia</taxon>
        <taxon>Gnathifera</taxon>
        <taxon>Rotifera</taxon>
        <taxon>Eurotatoria</taxon>
        <taxon>Bdelloidea</taxon>
        <taxon>Philodinida</taxon>
        <taxon>Philodinidae</taxon>
        <taxon>Didymodactylos</taxon>
    </lineage>
</organism>
<dbReference type="SUPFAM" id="SSF81321">
    <property type="entry name" value="Family A G protein-coupled receptor-like"/>
    <property type="match status" value="1"/>
</dbReference>
<dbReference type="PANTHER" id="PTHR24243:SF208">
    <property type="entry name" value="PYROKININ-1 RECEPTOR"/>
    <property type="match status" value="1"/>
</dbReference>
<feature type="transmembrane region" description="Helical" evidence="5">
    <location>
        <begin position="66"/>
        <end position="89"/>
    </location>
</feature>
<keyword evidence="2" id="KW-0297">G-protein coupled receptor</keyword>
<protein>
    <recommendedName>
        <fullName evidence="9">G-protein coupled receptors family 1 profile domain-containing protein</fullName>
    </recommendedName>
</protein>
<keyword evidence="5" id="KW-0472">Membrane</keyword>
<keyword evidence="8" id="KW-1185">Reference proteome</keyword>
<evidence type="ECO:0000313" key="7">
    <source>
        <dbReference type="EMBL" id="CAF3988742.1"/>
    </source>
</evidence>
<evidence type="ECO:0000256" key="4">
    <source>
        <dbReference type="ARBA" id="ARBA00023224"/>
    </source>
</evidence>
<feature type="transmembrane region" description="Helical" evidence="5">
    <location>
        <begin position="109"/>
        <end position="132"/>
    </location>
</feature>
<gene>
    <name evidence="6" type="ORF">GPM918_LOCUS24922</name>
    <name evidence="7" type="ORF">SRO942_LOCUS24925</name>
</gene>
<reference evidence="6" key="1">
    <citation type="submission" date="2021-02" db="EMBL/GenBank/DDBJ databases">
        <authorList>
            <person name="Nowell W R."/>
        </authorList>
    </citation>
    <scope>NUCLEOTIDE SEQUENCE</scope>
</reference>
<keyword evidence="5" id="KW-1133">Transmembrane helix</keyword>
<keyword evidence="4" id="KW-0807">Transducer</keyword>
<dbReference type="GO" id="GO:0016020">
    <property type="term" value="C:membrane"/>
    <property type="evidence" value="ECO:0007669"/>
    <property type="project" value="UniProtKB-SubCell"/>
</dbReference>
<dbReference type="OrthoDB" id="9995852at2759"/>
<keyword evidence="3" id="KW-0675">Receptor</keyword>
<evidence type="ECO:0000256" key="2">
    <source>
        <dbReference type="ARBA" id="ARBA00023040"/>
    </source>
</evidence>
<accession>A0A814Y609</accession>
<dbReference type="GO" id="GO:0004930">
    <property type="term" value="F:G protein-coupled receptor activity"/>
    <property type="evidence" value="ECO:0007669"/>
    <property type="project" value="UniProtKB-KW"/>
</dbReference>
<dbReference type="AlphaFoldDB" id="A0A814Y609"/>
<dbReference type="EMBL" id="CAJNOQ010009466">
    <property type="protein sequence ID" value="CAF1225833.1"/>
    <property type="molecule type" value="Genomic_DNA"/>
</dbReference>
<dbReference type="Proteomes" id="UP000681722">
    <property type="component" value="Unassembled WGS sequence"/>
</dbReference>
<evidence type="ECO:0000313" key="8">
    <source>
        <dbReference type="Proteomes" id="UP000663829"/>
    </source>
</evidence>
<comment type="subcellular location">
    <subcellularLocation>
        <location evidence="1">Membrane</location>
        <topology evidence="1">Multi-pass membrane protein</topology>
    </subcellularLocation>
</comment>
<evidence type="ECO:0000256" key="5">
    <source>
        <dbReference type="SAM" id="Phobius"/>
    </source>
</evidence>
<evidence type="ECO:0008006" key="9">
    <source>
        <dbReference type="Google" id="ProtNLM"/>
    </source>
</evidence>
<dbReference type="PANTHER" id="PTHR24243">
    <property type="entry name" value="G-PROTEIN COUPLED RECEPTOR"/>
    <property type="match status" value="1"/>
</dbReference>
<proteinExistence type="predicted"/>
<dbReference type="EMBL" id="CAJOBC010009469">
    <property type="protein sequence ID" value="CAF3988742.1"/>
    <property type="molecule type" value="Genomic_DNA"/>
</dbReference>
<feature type="transmembrane region" description="Helical" evidence="5">
    <location>
        <begin position="6"/>
        <end position="33"/>
    </location>
</feature>
<name>A0A814Y609_9BILA</name>
<comment type="caution">
    <text evidence="6">The sequence shown here is derived from an EMBL/GenBank/DDBJ whole genome shotgun (WGS) entry which is preliminary data.</text>
</comment>
<evidence type="ECO:0000313" key="6">
    <source>
        <dbReference type="EMBL" id="CAF1225833.1"/>
    </source>
</evidence>
<dbReference type="Gene3D" id="1.20.1070.10">
    <property type="entry name" value="Rhodopsin 7-helix transmembrane proteins"/>
    <property type="match status" value="1"/>
</dbReference>
<dbReference type="Proteomes" id="UP000663829">
    <property type="component" value="Unassembled WGS sequence"/>
</dbReference>
<keyword evidence="5" id="KW-0812">Transmembrane</keyword>